<feature type="transmembrane region" description="Helical" evidence="1">
    <location>
        <begin position="20"/>
        <end position="43"/>
    </location>
</feature>
<keyword evidence="1" id="KW-0472">Membrane</keyword>
<feature type="transmembrane region" description="Helical" evidence="1">
    <location>
        <begin position="280"/>
        <end position="303"/>
    </location>
</feature>
<feature type="transmembrane region" description="Helical" evidence="1">
    <location>
        <begin position="55"/>
        <end position="73"/>
    </location>
</feature>
<keyword evidence="1" id="KW-1133">Transmembrane helix</keyword>
<evidence type="ECO:0000313" key="5">
    <source>
        <dbReference type="WBParaSite" id="BXY_0405300.1"/>
    </source>
</evidence>
<evidence type="ECO:0000256" key="1">
    <source>
        <dbReference type="SAM" id="Phobius"/>
    </source>
</evidence>
<name>A0A1I7RTJ8_BURXY</name>
<dbReference type="Proteomes" id="UP000582659">
    <property type="component" value="Unassembled WGS sequence"/>
</dbReference>
<protein>
    <submittedName>
        <fullName evidence="2">(pine wood nematode) hypothetical protein</fullName>
    </submittedName>
</protein>
<feature type="transmembrane region" description="Helical" evidence="1">
    <location>
        <begin position="97"/>
        <end position="126"/>
    </location>
</feature>
<keyword evidence="4" id="KW-1185">Reference proteome</keyword>
<feature type="transmembrane region" description="Helical" evidence="1">
    <location>
        <begin position="242"/>
        <end position="260"/>
    </location>
</feature>
<evidence type="ECO:0000313" key="4">
    <source>
        <dbReference type="Proteomes" id="UP000659654"/>
    </source>
</evidence>
<feature type="transmembrane region" description="Helical" evidence="1">
    <location>
        <begin position="209"/>
        <end position="230"/>
    </location>
</feature>
<sequence length="366" mass="41279">MEANYTPTFIWPHKFLVDFFIVFSYSIVTFNLVTLFFTIFVVLRASNSVTKKYSYFLVNHLVWCVVSDVASIARDNVSLGSNGCYVFLGFVSNFDHLAALILLFLSYGVSLARTASEVGLFMIRFIASIHPESRFYVDIHNVATWKILLLFHVMIVVNVLLFMVRIADTDVILETRLRNLTQSDPAPAQISNEHIVLCFPEHTVSSHLIYSGVGFMAITGITLLVMFYNIKASKSSASTLRTHWMLFYALVAQAVAHTVFVSTPGVVAGVLSDSLQKPSISIICSIVLWPHTFFTCLIILVMIRPYRIYAKRILQRLRVRPRRIGPIFEGVRDHPTVSRIPDSDPGTNNHAQSRASVFSRFQSVSL</sequence>
<dbReference type="EMBL" id="CAJFCV020000005">
    <property type="protein sequence ID" value="CAG9122389.1"/>
    <property type="molecule type" value="Genomic_DNA"/>
</dbReference>
<accession>A0A1I7RTJ8</accession>
<dbReference type="InterPro" id="IPR019422">
    <property type="entry name" value="7TM_GPCR_serpentine_rcpt_Srh"/>
</dbReference>
<dbReference type="Pfam" id="PF10318">
    <property type="entry name" value="7TM_GPCR_Srh"/>
    <property type="match status" value="1"/>
</dbReference>
<evidence type="ECO:0000313" key="3">
    <source>
        <dbReference type="Proteomes" id="UP000095284"/>
    </source>
</evidence>
<organism evidence="3 5">
    <name type="scientific">Bursaphelenchus xylophilus</name>
    <name type="common">Pinewood nematode worm</name>
    <name type="synonym">Aphelenchoides xylophilus</name>
    <dbReference type="NCBI Taxonomy" id="6326"/>
    <lineage>
        <taxon>Eukaryota</taxon>
        <taxon>Metazoa</taxon>
        <taxon>Ecdysozoa</taxon>
        <taxon>Nematoda</taxon>
        <taxon>Chromadorea</taxon>
        <taxon>Rhabditida</taxon>
        <taxon>Tylenchina</taxon>
        <taxon>Tylenchomorpha</taxon>
        <taxon>Aphelenchoidea</taxon>
        <taxon>Aphelenchoididae</taxon>
        <taxon>Bursaphelenchus</taxon>
    </lineage>
</organism>
<feature type="transmembrane region" description="Helical" evidence="1">
    <location>
        <begin position="147"/>
        <end position="167"/>
    </location>
</feature>
<keyword evidence="1" id="KW-0812">Transmembrane</keyword>
<evidence type="ECO:0000313" key="2">
    <source>
        <dbReference type="EMBL" id="CAD5231234.1"/>
    </source>
</evidence>
<reference evidence="5" key="1">
    <citation type="submission" date="2016-11" db="UniProtKB">
        <authorList>
            <consortium name="WormBaseParasite"/>
        </authorList>
    </citation>
    <scope>IDENTIFICATION</scope>
</reference>
<proteinExistence type="predicted"/>
<reference evidence="2" key="2">
    <citation type="submission" date="2020-09" db="EMBL/GenBank/DDBJ databases">
        <authorList>
            <person name="Kikuchi T."/>
        </authorList>
    </citation>
    <scope>NUCLEOTIDE SEQUENCE</scope>
    <source>
        <strain evidence="2">Ka4C1</strain>
    </source>
</reference>
<dbReference type="EMBL" id="CAJFDI010000005">
    <property type="protein sequence ID" value="CAD5231234.1"/>
    <property type="molecule type" value="Genomic_DNA"/>
</dbReference>
<dbReference type="Proteomes" id="UP000659654">
    <property type="component" value="Unassembled WGS sequence"/>
</dbReference>
<dbReference type="AlphaFoldDB" id="A0A1I7RTJ8"/>
<dbReference type="WBParaSite" id="BXY_0405300.1">
    <property type="protein sequence ID" value="BXY_0405300.1"/>
    <property type="gene ID" value="BXY_0405300"/>
</dbReference>
<dbReference type="Proteomes" id="UP000095284">
    <property type="component" value="Unplaced"/>
</dbReference>
<gene>
    <name evidence="2" type="ORF">BXYJ_LOCUS11379</name>
</gene>